<feature type="chain" id="PRO_5042189410" description="Mannosyl-oligosaccharide glucosidase" evidence="14">
    <location>
        <begin position="30"/>
        <end position="806"/>
    </location>
</feature>
<evidence type="ECO:0000256" key="11">
    <source>
        <dbReference type="ARBA" id="ARBA00038888"/>
    </source>
</evidence>
<dbReference type="InterPro" id="IPR031335">
    <property type="entry name" value="Glyco_hydro_63_C"/>
</dbReference>
<keyword evidence="3" id="KW-0812">Transmembrane</keyword>
<comment type="similarity">
    <text evidence="2 12">Belongs to the glycosyl hydrolase 63 family.</text>
</comment>
<dbReference type="Pfam" id="PF03200">
    <property type="entry name" value="Glyco_hydro_63"/>
    <property type="match status" value="1"/>
</dbReference>
<dbReference type="RefSeq" id="XP_056036638.1">
    <property type="nucleotide sequence ID" value="XM_056179604.1"/>
</dbReference>
<dbReference type="InterPro" id="IPR031631">
    <property type="entry name" value="Glyco_hydro_63N"/>
</dbReference>
<evidence type="ECO:0000256" key="13">
    <source>
        <dbReference type="RuleBase" id="RU369107"/>
    </source>
</evidence>
<organism evidence="17 18">
    <name type="scientific">Schizosaccharomyces osmophilus</name>
    <dbReference type="NCBI Taxonomy" id="2545709"/>
    <lineage>
        <taxon>Eukaryota</taxon>
        <taxon>Fungi</taxon>
        <taxon>Dikarya</taxon>
        <taxon>Ascomycota</taxon>
        <taxon>Taphrinomycotina</taxon>
        <taxon>Schizosaccharomycetes</taxon>
        <taxon>Schizosaccharomycetales</taxon>
        <taxon>Schizosaccharomycetaceae</taxon>
        <taxon>Schizosaccharomyces</taxon>
    </lineage>
</organism>
<dbReference type="AlphaFoldDB" id="A0AAF0AVU7"/>
<evidence type="ECO:0000256" key="2">
    <source>
        <dbReference type="ARBA" id="ARBA00010833"/>
    </source>
</evidence>
<keyword evidence="7" id="KW-1133">Transmembrane helix</keyword>
<proteinExistence type="inferred from homology"/>
<evidence type="ECO:0000259" key="15">
    <source>
        <dbReference type="Pfam" id="PF03200"/>
    </source>
</evidence>
<comment type="function">
    <text evidence="12">Cleaves the distal alpha 1,2-linked glucose residue from the Glc(3)Man(9)GlcNAc(2) oligosaccharide precursor.</text>
</comment>
<dbReference type="InterPro" id="IPR004888">
    <property type="entry name" value="Glycoside_hydrolase_63"/>
</dbReference>
<evidence type="ECO:0000256" key="3">
    <source>
        <dbReference type="ARBA" id="ARBA00022692"/>
    </source>
</evidence>
<dbReference type="InterPro" id="IPR012341">
    <property type="entry name" value="6hp_glycosidase-like_sf"/>
</dbReference>
<accession>A0AAF0AVU7</accession>
<evidence type="ECO:0000256" key="10">
    <source>
        <dbReference type="ARBA" id="ARBA00023295"/>
    </source>
</evidence>
<keyword evidence="6" id="KW-0735">Signal-anchor</keyword>
<keyword evidence="8" id="KW-0472">Membrane</keyword>
<dbReference type="EMBL" id="CP115611">
    <property type="protein sequence ID" value="WBW72395.1"/>
    <property type="molecule type" value="Genomic_DNA"/>
</dbReference>
<dbReference type="GO" id="GO:0004573">
    <property type="term" value="F:Glc3Man9GlcNAc2 oligosaccharide glucosidase activity"/>
    <property type="evidence" value="ECO:0007669"/>
    <property type="project" value="UniProtKB-UniRule"/>
</dbReference>
<keyword evidence="18" id="KW-1185">Reference proteome</keyword>
<dbReference type="PANTHER" id="PTHR10412:SF11">
    <property type="entry name" value="MANNOSYL-OLIGOSACCHARIDE GLUCOSIDASE"/>
    <property type="match status" value="1"/>
</dbReference>
<evidence type="ECO:0000256" key="6">
    <source>
        <dbReference type="ARBA" id="ARBA00022968"/>
    </source>
</evidence>
<keyword evidence="9 13" id="KW-0325">Glycoprotein</keyword>
<keyword evidence="4 12" id="KW-0378">Hydrolase</keyword>
<evidence type="ECO:0000256" key="8">
    <source>
        <dbReference type="ARBA" id="ARBA00023136"/>
    </source>
</evidence>
<dbReference type="Pfam" id="PF16923">
    <property type="entry name" value="Glyco_hydro_63N"/>
    <property type="match status" value="1"/>
</dbReference>
<evidence type="ECO:0000256" key="12">
    <source>
        <dbReference type="RuleBase" id="RU368089"/>
    </source>
</evidence>
<dbReference type="InterPro" id="IPR008928">
    <property type="entry name" value="6-hairpin_glycosidase_sf"/>
</dbReference>
<comment type="pathway">
    <text evidence="13">Glycan metabolism; N-glycan degradation.</text>
</comment>
<keyword evidence="10 12" id="KW-0326">Glycosidase</keyword>
<evidence type="ECO:0000313" key="17">
    <source>
        <dbReference type="EMBL" id="WBW72395.1"/>
    </source>
</evidence>
<evidence type="ECO:0000259" key="16">
    <source>
        <dbReference type="Pfam" id="PF16923"/>
    </source>
</evidence>
<comment type="catalytic activity">
    <reaction evidence="12">
        <text>N(4)-(alpha-D-Glc-(1-&gt;2)-alpha-D-Glc-(1-&gt;3)-alpha-D-Glc-(1-&gt;3)-alpha-D-Man-(1-&gt;2)-alpha-D-Man-(1-&gt;2)-alpha-D-Man-(1-&gt;3)-[alpha-D-Man-(1-&gt;2)-alpha-D-Man-(1-&gt;3)-[alpha-D-Man-(1-&gt;2)-alpha-D-Man-(1-&gt;6)]-alpha-D-Man-(1-&gt;6)]-beta-D-Man-(1-&gt;4)-beta-D-GlcNAc-(1-&gt;4)-beta-D-GlcNAc)-L-asparaginyl-[protein] + H2O = N(4)-(alpha-D-Glc-(1-&gt;3)-alpha-D-Glc-(1-&gt;3)-alpha-D-Man-(1-&gt;2)-alpha-D-Man-(1-&gt;2)-alpha-D-Man-(1-&gt;3)-[alpha-D-Man-(1-&gt;2)-alpha-D-Man-(1-&gt;3)-[alpha-D-Man-(1-&gt;2)-alpha-D-Man-(1-&gt;6)]-alpha-D-Man-(1-&gt;6)]-beta-D-Man-(1-&gt;4)-beta-D-GlcNAc-(1-&gt;4)-beta-D-GlcNAc)-L-asparaginyl-[protein] + beta-D-glucose</text>
        <dbReference type="Rhea" id="RHEA:55988"/>
        <dbReference type="Rhea" id="RHEA-COMP:12806"/>
        <dbReference type="Rhea" id="RHEA-COMP:14355"/>
        <dbReference type="ChEBI" id="CHEBI:15377"/>
        <dbReference type="ChEBI" id="CHEBI:15903"/>
        <dbReference type="ChEBI" id="CHEBI:59082"/>
        <dbReference type="ChEBI" id="CHEBI:132537"/>
        <dbReference type="EC" id="3.2.1.106"/>
    </reaction>
</comment>
<dbReference type="Gene3D" id="1.50.10.10">
    <property type="match status" value="1"/>
</dbReference>
<dbReference type="InterPro" id="IPR038518">
    <property type="entry name" value="Glyco_hydro_63N_sf"/>
</dbReference>
<dbReference type="Proteomes" id="UP001212411">
    <property type="component" value="Chromosome 1"/>
</dbReference>
<evidence type="ECO:0000256" key="9">
    <source>
        <dbReference type="ARBA" id="ARBA00023180"/>
    </source>
</evidence>
<evidence type="ECO:0000313" key="18">
    <source>
        <dbReference type="Proteomes" id="UP001212411"/>
    </source>
</evidence>
<dbReference type="GO" id="GO:0009311">
    <property type="term" value="P:oligosaccharide metabolic process"/>
    <property type="evidence" value="ECO:0007669"/>
    <property type="project" value="UniProtKB-UniRule"/>
</dbReference>
<evidence type="ECO:0000256" key="4">
    <source>
        <dbReference type="ARBA" id="ARBA00022801"/>
    </source>
</evidence>
<gene>
    <name evidence="17" type="primary">ghs1</name>
    <name evidence="17" type="ORF">SOMG_00810</name>
</gene>
<dbReference type="GeneID" id="80874293"/>
<feature type="domain" description="Glycosyl hydrolase family 63 C-terminal" evidence="15">
    <location>
        <begin position="299"/>
        <end position="804"/>
    </location>
</feature>
<dbReference type="KEGG" id="som:SOMG_00810"/>
<dbReference type="PANTHER" id="PTHR10412">
    <property type="entry name" value="MANNOSYL-OLIGOSACCHARIDE GLUCOSIDASE"/>
    <property type="match status" value="1"/>
</dbReference>
<comment type="subcellular location">
    <subcellularLocation>
        <location evidence="1 12">Endoplasmic reticulum membrane</location>
        <topology evidence="1 12">Single-pass type II membrane protein</topology>
    </subcellularLocation>
</comment>
<dbReference type="Gene3D" id="2.70.98.110">
    <property type="entry name" value="Glycosyl hydrolase family 63, N-terminal domain"/>
    <property type="match status" value="1"/>
</dbReference>
<name>A0AAF0AVU7_9SCHI</name>
<protein>
    <recommendedName>
        <fullName evidence="11 12">Mannosyl-oligosaccharide glucosidase</fullName>
        <ecNumber evidence="11 12">3.2.1.106</ecNumber>
    </recommendedName>
    <alternativeName>
        <fullName evidence="13">Glucosidase I</fullName>
    </alternativeName>
</protein>
<evidence type="ECO:0000256" key="1">
    <source>
        <dbReference type="ARBA" id="ARBA00004648"/>
    </source>
</evidence>
<dbReference type="GO" id="GO:0005789">
    <property type="term" value="C:endoplasmic reticulum membrane"/>
    <property type="evidence" value="ECO:0007669"/>
    <property type="project" value="UniProtKB-SubCell"/>
</dbReference>
<feature type="signal peptide" evidence="14">
    <location>
        <begin position="1"/>
        <end position="29"/>
    </location>
</feature>
<dbReference type="GO" id="GO:0006487">
    <property type="term" value="P:protein N-linked glycosylation"/>
    <property type="evidence" value="ECO:0007669"/>
    <property type="project" value="UniProtKB-UniRule"/>
</dbReference>
<evidence type="ECO:0000256" key="14">
    <source>
        <dbReference type="SAM" id="SignalP"/>
    </source>
</evidence>
<dbReference type="SUPFAM" id="SSF48208">
    <property type="entry name" value="Six-hairpin glycosidases"/>
    <property type="match status" value="1"/>
</dbReference>
<keyword evidence="5 12" id="KW-0256">Endoplasmic reticulum</keyword>
<sequence>MVLNPVFRVTSWFLLGTVFLLWNALLSHANVNAIENAVNDSLLWGPYRPNLYVGIRPKVPNSLMSGLMWANVDDYARFSKLRHRAEHGDDIGTFGWTSYDVRRGGQQVIEDLLMGIKMVTEFVKLPDGNWALRVHGTPLPGAPEDLTTALFFYAYVNGEGNLELKATSPKKVFMEGQTPDLGKFRVHTFNRMGKHPSTSRVEDLESTTMDKDYYAGFQINSKEVWQTSEILLYLLDTKMKVLSEHGNMKTLDDLPPAYEALLLPNVPGGDGLQFIQKVFKGEFVFDIVFNTAKTQVASEELITKTIEENHIDFSNKFQEVFPLKYPYDENPEYQRFAEFAFANLFGNVGFFEGDSVVSKTPIEPDDEDYEFMQGFESAKEKLSENTAFFDKERHLLTAIPSRSHFPRGFYWDEGFHLLPIGLWDNDFSLEILKSWFSLVNEEGWVGREQILGPEARSKVPDEFQTQYPDIANPPTLILALKAYIEKLKEQDHKKSFNDVGSDYSLEDLDYLRSVSVSNPEMSIQFLQELFPLMLRHYEWFRKTQHGDFDTWERESFSNVEGYRWRGRTYQHCLASGLDDYPRPQPPSVAELHVDLLSWMTSFTKSLRFVAEFLGESEEAEKLAKNEYAMLRNLDDLHWDEEVQAYCDASVDQYDDPRYICHKGYVSLLPLMLGLLPAESEKLTTILNMIRDESELWSPYGIRSLSLNDPYFGTDENYWRGPVWMNMNYLILSSLYQNYIHVPGPSQGLAKSIYEELRLNVVNTVFDNWKRTGIFWEQYDSVTGVGQRTKDFTGWTTVIVNIMSEKY</sequence>
<evidence type="ECO:0000256" key="5">
    <source>
        <dbReference type="ARBA" id="ARBA00022824"/>
    </source>
</evidence>
<reference evidence="17 18" key="1">
    <citation type="journal article" date="2023" name="G3 (Bethesda)">
        <title>A high-quality reference genome for the fission yeast Schizosaccharomyces osmophilus.</title>
        <authorList>
            <person name="Jia G.S."/>
            <person name="Zhang W.C."/>
            <person name="Liang Y."/>
            <person name="Liu X.H."/>
            <person name="Rhind N."/>
            <person name="Pidoux A."/>
            <person name="Brysch-Herzberg M."/>
            <person name="Du L.L."/>
        </authorList>
    </citation>
    <scope>NUCLEOTIDE SEQUENCE [LARGE SCALE GENOMIC DNA]</scope>
    <source>
        <strain evidence="17 18">CBS 15793</strain>
    </source>
</reference>
<dbReference type="EC" id="3.2.1.106" evidence="11 12"/>
<feature type="domain" description="Glycosyl hydrolase family 63 N-terminal" evidence="16">
    <location>
        <begin position="41"/>
        <end position="258"/>
    </location>
</feature>
<keyword evidence="14" id="KW-0732">Signal</keyword>
<evidence type="ECO:0000256" key="7">
    <source>
        <dbReference type="ARBA" id="ARBA00022989"/>
    </source>
</evidence>